<protein>
    <submittedName>
        <fullName evidence="1">DNA-binding protein</fullName>
    </submittedName>
</protein>
<accession>A0A1Y3V223</accession>
<dbReference type="EMBL" id="NFHS01000011">
    <property type="protein sequence ID" value="OUN52539.1"/>
    <property type="molecule type" value="Genomic_DNA"/>
</dbReference>
<name>A0A1Y3V223_BACUN</name>
<gene>
    <name evidence="1" type="ORF">B5G17_17370</name>
    <name evidence="2" type="ORF">DXC80_07675</name>
</gene>
<reference evidence="1" key="2">
    <citation type="journal article" date="2018" name="BMC Genomics">
        <title>Whole genome sequencing and function prediction of 133 gut anaerobes isolated from chicken caecum in pure cultures.</title>
        <authorList>
            <person name="Medvecky M."/>
            <person name="Cejkova D."/>
            <person name="Polansky O."/>
            <person name="Karasova D."/>
            <person name="Kubasova T."/>
            <person name="Cizek A."/>
            <person name="Rychlik I."/>
        </authorList>
    </citation>
    <scope>NUCLEOTIDE SEQUENCE</scope>
    <source>
        <strain evidence="1">An67</strain>
    </source>
</reference>
<evidence type="ECO:0000313" key="3">
    <source>
        <dbReference type="Proteomes" id="UP000196329"/>
    </source>
</evidence>
<dbReference type="RefSeq" id="WP_087333335.1">
    <property type="nucleotide sequence ID" value="NZ_JADNCX010000001.1"/>
</dbReference>
<dbReference type="SUPFAM" id="SSF46955">
    <property type="entry name" value="Putative DNA-binding domain"/>
    <property type="match status" value="1"/>
</dbReference>
<sequence>MRTKQEIRQAVAILRHKGDRISMLQAATLEEGRNEAWVFATYVTSVPEGAKDEAAFFAARDAARFAAGHIGLEELIPDVQSMTAADFAAAGALGTMDEPKRKREKQTVSVQEFEALKRKVRQLEGFVEDLLKERRQRAEYQKLPDTNRADFIGQKEATELVGCSRETLNAWQRKGFITGYRKAGLVYYSKSELAASSVVQNFINIKDRRK</sequence>
<dbReference type="InterPro" id="IPR009061">
    <property type="entry name" value="DNA-bd_dom_put_sf"/>
</dbReference>
<comment type="caution">
    <text evidence="1">The sequence shown here is derived from an EMBL/GenBank/DDBJ whole genome shotgun (WGS) entry which is preliminary data.</text>
</comment>
<dbReference type="Proteomes" id="UP000196329">
    <property type="component" value="Unassembled WGS sequence"/>
</dbReference>
<evidence type="ECO:0000313" key="2">
    <source>
        <dbReference type="EMBL" id="RGL14844.1"/>
    </source>
</evidence>
<proteinExistence type="predicted"/>
<evidence type="ECO:0000313" key="1">
    <source>
        <dbReference type="EMBL" id="OUN52539.1"/>
    </source>
</evidence>
<dbReference type="EMBL" id="QSRK01000009">
    <property type="protein sequence ID" value="RGL14844.1"/>
    <property type="molecule type" value="Genomic_DNA"/>
</dbReference>
<dbReference type="Proteomes" id="UP000260795">
    <property type="component" value="Unassembled WGS sequence"/>
</dbReference>
<reference evidence="3" key="1">
    <citation type="submission" date="2017-04" db="EMBL/GenBank/DDBJ databases">
        <title>Function of individual gut microbiota members based on whole genome sequencing of pure cultures obtained from chicken caecum.</title>
        <authorList>
            <person name="Medvecky M."/>
            <person name="Cejkova D."/>
            <person name="Polansky O."/>
            <person name="Karasova D."/>
            <person name="Kubasova T."/>
            <person name="Cizek A."/>
            <person name="Rychlik I."/>
        </authorList>
    </citation>
    <scope>NUCLEOTIDE SEQUENCE [LARGE SCALE GENOMIC DNA]</scope>
    <source>
        <strain evidence="3">An67</strain>
    </source>
</reference>
<organism evidence="1 3">
    <name type="scientific">Bacteroides uniformis</name>
    <dbReference type="NCBI Taxonomy" id="820"/>
    <lineage>
        <taxon>Bacteria</taxon>
        <taxon>Pseudomonadati</taxon>
        <taxon>Bacteroidota</taxon>
        <taxon>Bacteroidia</taxon>
        <taxon>Bacteroidales</taxon>
        <taxon>Bacteroidaceae</taxon>
        <taxon>Bacteroides</taxon>
    </lineage>
</organism>
<dbReference type="GO" id="GO:0003677">
    <property type="term" value="F:DNA binding"/>
    <property type="evidence" value="ECO:0007669"/>
    <property type="project" value="UniProtKB-KW"/>
</dbReference>
<dbReference type="AlphaFoldDB" id="A0A1Y3V223"/>
<reference evidence="2 4" key="3">
    <citation type="submission" date="2018-08" db="EMBL/GenBank/DDBJ databases">
        <title>A genome reference for cultivated species of the human gut microbiota.</title>
        <authorList>
            <person name="Zou Y."/>
            <person name="Xue W."/>
            <person name="Luo G."/>
        </authorList>
    </citation>
    <scope>NUCLEOTIDE SEQUENCE [LARGE SCALE GENOMIC DNA]</scope>
    <source>
        <strain evidence="2 4">TF08-13</strain>
    </source>
</reference>
<keyword evidence="1" id="KW-0238">DNA-binding</keyword>
<evidence type="ECO:0000313" key="4">
    <source>
        <dbReference type="Proteomes" id="UP000260795"/>
    </source>
</evidence>